<dbReference type="HOGENOM" id="CLU_2361963_0_0_1"/>
<dbReference type="AlphaFoldDB" id="B4IEB5"/>
<dbReference type="STRING" id="7238.B4IEB5"/>
<keyword evidence="3" id="KW-1185">Reference proteome</keyword>
<dbReference type="Proteomes" id="UP000001292">
    <property type="component" value="Unassembled WGS sequence"/>
</dbReference>
<dbReference type="EMBL" id="CH480831">
    <property type="protein sequence ID" value="EDW45942.1"/>
    <property type="molecule type" value="Genomic_DNA"/>
</dbReference>
<reference evidence="2 3" key="1">
    <citation type="journal article" date="2007" name="Nature">
        <title>Evolution of genes and genomes on the Drosophila phylogeny.</title>
        <authorList>
            <consortium name="Drosophila 12 Genomes Consortium"/>
            <person name="Clark A.G."/>
            <person name="Eisen M.B."/>
            <person name="Smith D.R."/>
            <person name="Bergman C.M."/>
            <person name="Oliver B."/>
            <person name="Markow T.A."/>
            <person name="Kaufman T.C."/>
            <person name="Kellis M."/>
            <person name="Gelbart W."/>
            <person name="Iyer V.N."/>
            <person name="Pollard D.A."/>
            <person name="Sackton T.B."/>
            <person name="Larracuente A.M."/>
            <person name="Singh N.D."/>
            <person name="Abad J.P."/>
            <person name="Abt D.N."/>
            <person name="Adryan B."/>
            <person name="Aguade M."/>
            <person name="Akashi H."/>
            <person name="Anderson W.W."/>
            <person name="Aquadro C.F."/>
            <person name="Ardell D.H."/>
            <person name="Arguello R."/>
            <person name="Artieri C.G."/>
            <person name="Barbash D.A."/>
            <person name="Barker D."/>
            <person name="Barsanti P."/>
            <person name="Batterham P."/>
            <person name="Batzoglou S."/>
            <person name="Begun D."/>
            <person name="Bhutkar A."/>
            <person name="Blanco E."/>
            <person name="Bosak S.A."/>
            <person name="Bradley R.K."/>
            <person name="Brand A.D."/>
            <person name="Brent M.R."/>
            <person name="Brooks A.N."/>
            <person name="Brown R.H."/>
            <person name="Butlin R.K."/>
            <person name="Caggese C."/>
            <person name="Calvi B.R."/>
            <person name="Bernardo de Carvalho A."/>
            <person name="Caspi A."/>
            <person name="Castrezana S."/>
            <person name="Celniker S.E."/>
            <person name="Chang J.L."/>
            <person name="Chapple C."/>
            <person name="Chatterji S."/>
            <person name="Chinwalla A."/>
            <person name="Civetta A."/>
            <person name="Clifton S.W."/>
            <person name="Comeron J.M."/>
            <person name="Costello J.C."/>
            <person name="Coyne J.A."/>
            <person name="Daub J."/>
            <person name="David R.G."/>
            <person name="Delcher A.L."/>
            <person name="Delehaunty K."/>
            <person name="Do C.B."/>
            <person name="Ebling H."/>
            <person name="Edwards K."/>
            <person name="Eickbush T."/>
            <person name="Evans J.D."/>
            <person name="Filipski A."/>
            <person name="Findeiss S."/>
            <person name="Freyhult E."/>
            <person name="Fulton L."/>
            <person name="Fulton R."/>
            <person name="Garcia A.C."/>
            <person name="Gardiner A."/>
            <person name="Garfield D.A."/>
            <person name="Garvin B.E."/>
            <person name="Gibson G."/>
            <person name="Gilbert D."/>
            <person name="Gnerre S."/>
            <person name="Godfrey J."/>
            <person name="Good R."/>
            <person name="Gotea V."/>
            <person name="Gravely B."/>
            <person name="Greenberg A.J."/>
            <person name="Griffiths-Jones S."/>
            <person name="Gross S."/>
            <person name="Guigo R."/>
            <person name="Gustafson E.A."/>
            <person name="Haerty W."/>
            <person name="Hahn M.W."/>
            <person name="Halligan D.L."/>
            <person name="Halpern A.L."/>
            <person name="Halter G.M."/>
            <person name="Han M.V."/>
            <person name="Heger A."/>
            <person name="Hillier L."/>
            <person name="Hinrichs A.S."/>
            <person name="Holmes I."/>
            <person name="Hoskins R.A."/>
            <person name="Hubisz M.J."/>
            <person name="Hultmark D."/>
            <person name="Huntley M.A."/>
            <person name="Jaffe D.B."/>
            <person name="Jagadeeshan S."/>
            <person name="Jeck W.R."/>
            <person name="Johnson J."/>
            <person name="Jones C.D."/>
            <person name="Jordan W.C."/>
            <person name="Karpen G.H."/>
            <person name="Kataoka E."/>
            <person name="Keightley P.D."/>
            <person name="Kheradpour P."/>
            <person name="Kirkness E.F."/>
            <person name="Koerich L.B."/>
            <person name="Kristiansen K."/>
            <person name="Kudrna D."/>
            <person name="Kulathinal R.J."/>
            <person name="Kumar S."/>
            <person name="Kwok R."/>
            <person name="Lander E."/>
            <person name="Langley C.H."/>
            <person name="Lapoint R."/>
            <person name="Lazzaro B.P."/>
            <person name="Lee S.J."/>
            <person name="Levesque L."/>
            <person name="Li R."/>
            <person name="Lin C.F."/>
            <person name="Lin M.F."/>
            <person name="Lindblad-Toh K."/>
            <person name="Llopart A."/>
            <person name="Long M."/>
            <person name="Low L."/>
            <person name="Lozovsky E."/>
            <person name="Lu J."/>
            <person name="Luo M."/>
            <person name="Machado C.A."/>
            <person name="Makalowski W."/>
            <person name="Marzo M."/>
            <person name="Matsuda M."/>
            <person name="Matzkin L."/>
            <person name="McAllister B."/>
            <person name="McBride C.S."/>
            <person name="McKernan B."/>
            <person name="McKernan K."/>
            <person name="Mendez-Lago M."/>
            <person name="Minx P."/>
            <person name="Mollenhauer M.U."/>
            <person name="Montooth K."/>
            <person name="Mount S.M."/>
            <person name="Mu X."/>
            <person name="Myers E."/>
            <person name="Negre B."/>
            <person name="Newfeld S."/>
            <person name="Nielsen R."/>
            <person name="Noor M.A."/>
            <person name="O'Grady P."/>
            <person name="Pachter L."/>
            <person name="Papaceit M."/>
            <person name="Parisi M.J."/>
            <person name="Parisi M."/>
            <person name="Parts L."/>
            <person name="Pedersen J.S."/>
            <person name="Pesole G."/>
            <person name="Phillippy A.M."/>
            <person name="Ponting C.P."/>
            <person name="Pop M."/>
            <person name="Porcelli D."/>
            <person name="Powell J.R."/>
            <person name="Prohaska S."/>
            <person name="Pruitt K."/>
            <person name="Puig M."/>
            <person name="Quesneville H."/>
            <person name="Ram K.R."/>
            <person name="Rand D."/>
            <person name="Rasmussen M.D."/>
            <person name="Reed L.K."/>
            <person name="Reenan R."/>
            <person name="Reily A."/>
            <person name="Remington K.A."/>
            <person name="Rieger T.T."/>
            <person name="Ritchie M.G."/>
            <person name="Robin C."/>
            <person name="Rogers Y.H."/>
            <person name="Rohde C."/>
            <person name="Rozas J."/>
            <person name="Rubenfield M.J."/>
            <person name="Ruiz A."/>
            <person name="Russo S."/>
            <person name="Salzberg S.L."/>
            <person name="Sanchez-Gracia A."/>
            <person name="Saranga D.J."/>
            <person name="Sato H."/>
            <person name="Schaeffer S.W."/>
            <person name="Schatz M.C."/>
            <person name="Schlenke T."/>
            <person name="Schwartz R."/>
            <person name="Segarra C."/>
            <person name="Singh R.S."/>
            <person name="Sirot L."/>
            <person name="Sirota M."/>
            <person name="Sisneros N.B."/>
            <person name="Smith C.D."/>
            <person name="Smith T.F."/>
            <person name="Spieth J."/>
            <person name="Stage D.E."/>
            <person name="Stark A."/>
            <person name="Stephan W."/>
            <person name="Strausberg R.L."/>
            <person name="Strempel S."/>
            <person name="Sturgill D."/>
            <person name="Sutton G."/>
            <person name="Sutton G.G."/>
            <person name="Tao W."/>
            <person name="Teichmann S."/>
            <person name="Tobari Y.N."/>
            <person name="Tomimura Y."/>
            <person name="Tsolas J.M."/>
            <person name="Valente V.L."/>
            <person name="Venter E."/>
            <person name="Venter J.C."/>
            <person name="Vicario S."/>
            <person name="Vieira F.G."/>
            <person name="Vilella A.J."/>
            <person name="Villasante A."/>
            <person name="Walenz B."/>
            <person name="Wang J."/>
            <person name="Wasserman M."/>
            <person name="Watts T."/>
            <person name="Wilson D."/>
            <person name="Wilson R.K."/>
            <person name="Wing R.A."/>
            <person name="Wolfner M.F."/>
            <person name="Wong A."/>
            <person name="Wong G.K."/>
            <person name="Wu C.I."/>
            <person name="Wu G."/>
            <person name="Yamamoto D."/>
            <person name="Yang H.P."/>
            <person name="Yang S.P."/>
            <person name="Yorke J.A."/>
            <person name="Yoshida K."/>
            <person name="Zdobnov E."/>
            <person name="Zhang P."/>
            <person name="Zhang Y."/>
            <person name="Zimin A.V."/>
            <person name="Baldwin J."/>
            <person name="Abdouelleil A."/>
            <person name="Abdulkadir J."/>
            <person name="Abebe A."/>
            <person name="Abera B."/>
            <person name="Abreu J."/>
            <person name="Acer S.C."/>
            <person name="Aftuck L."/>
            <person name="Alexander A."/>
            <person name="An P."/>
            <person name="Anderson E."/>
            <person name="Anderson S."/>
            <person name="Arachi H."/>
            <person name="Azer M."/>
            <person name="Bachantsang P."/>
            <person name="Barry A."/>
            <person name="Bayul T."/>
            <person name="Berlin A."/>
            <person name="Bessette D."/>
            <person name="Bloom T."/>
            <person name="Blye J."/>
            <person name="Boguslavskiy L."/>
            <person name="Bonnet C."/>
            <person name="Boukhgalter B."/>
            <person name="Bourzgui I."/>
            <person name="Brown A."/>
            <person name="Cahill P."/>
            <person name="Channer S."/>
            <person name="Cheshatsang Y."/>
            <person name="Chuda L."/>
            <person name="Citroen M."/>
            <person name="Collymore A."/>
            <person name="Cooke P."/>
            <person name="Costello M."/>
            <person name="D'Aco K."/>
            <person name="Daza R."/>
            <person name="De Haan G."/>
            <person name="DeGray S."/>
            <person name="DeMaso C."/>
            <person name="Dhargay N."/>
            <person name="Dooley K."/>
            <person name="Dooley E."/>
            <person name="Doricent M."/>
            <person name="Dorje P."/>
            <person name="Dorjee K."/>
            <person name="Dupes A."/>
            <person name="Elong R."/>
            <person name="Falk J."/>
            <person name="Farina A."/>
            <person name="Faro S."/>
            <person name="Ferguson D."/>
            <person name="Fisher S."/>
            <person name="Foley C.D."/>
            <person name="Franke A."/>
            <person name="Friedrich D."/>
            <person name="Gadbois L."/>
            <person name="Gearin G."/>
            <person name="Gearin C.R."/>
            <person name="Giannoukos G."/>
            <person name="Goode T."/>
            <person name="Graham J."/>
            <person name="Grandbois E."/>
            <person name="Grewal S."/>
            <person name="Gyaltsen K."/>
            <person name="Hafez N."/>
            <person name="Hagos B."/>
            <person name="Hall J."/>
            <person name="Henson C."/>
            <person name="Hollinger A."/>
            <person name="Honan T."/>
            <person name="Huard M.D."/>
            <person name="Hughes L."/>
            <person name="Hurhula B."/>
            <person name="Husby M.E."/>
            <person name="Kamat A."/>
            <person name="Kanga B."/>
            <person name="Kashin S."/>
            <person name="Khazanovich D."/>
            <person name="Kisner P."/>
            <person name="Lance K."/>
            <person name="Lara M."/>
            <person name="Lee W."/>
            <person name="Lennon N."/>
            <person name="Letendre F."/>
            <person name="LeVine R."/>
            <person name="Lipovsky A."/>
            <person name="Liu X."/>
            <person name="Liu J."/>
            <person name="Liu S."/>
            <person name="Lokyitsang T."/>
            <person name="Lokyitsang Y."/>
            <person name="Lubonja R."/>
            <person name="Lui A."/>
            <person name="MacDonald P."/>
            <person name="Magnisalis V."/>
            <person name="Maru K."/>
            <person name="Matthews C."/>
            <person name="McCusker W."/>
            <person name="McDonough S."/>
            <person name="Mehta T."/>
            <person name="Meldrim J."/>
            <person name="Meneus L."/>
            <person name="Mihai O."/>
            <person name="Mihalev A."/>
            <person name="Mihova T."/>
            <person name="Mittelman R."/>
            <person name="Mlenga V."/>
            <person name="Montmayeur A."/>
            <person name="Mulrain L."/>
            <person name="Navidi A."/>
            <person name="Naylor J."/>
            <person name="Negash T."/>
            <person name="Nguyen T."/>
            <person name="Nguyen N."/>
            <person name="Nicol R."/>
            <person name="Norbu C."/>
            <person name="Norbu N."/>
            <person name="Novod N."/>
            <person name="O'Neill B."/>
            <person name="Osman S."/>
            <person name="Markiewicz E."/>
            <person name="Oyono O.L."/>
            <person name="Patti C."/>
            <person name="Phunkhang P."/>
            <person name="Pierre F."/>
            <person name="Priest M."/>
            <person name="Raghuraman S."/>
            <person name="Rege F."/>
            <person name="Reyes R."/>
            <person name="Rise C."/>
            <person name="Rogov P."/>
            <person name="Ross K."/>
            <person name="Ryan E."/>
            <person name="Settipalli S."/>
            <person name="Shea T."/>
            <person name="Sherpa N."/>
            <person name="Shi L."/>
            <person name="Shih D."/>
            <person name="Sparrow T."/>
            <person name="Spaulding J."/>
            <person name="Stalker J."/>
            <person name="Stange-Thomann N."/>
            <person name="Stavropoulos S."/>
            <person name="Stone C."/>
            <person name="Strader C."/>
            <person name="Tesfaye S."/>
            <person name="Thomson T."/>
            <person name="Thoulutsang Y."/>
            <person name="Thoulutsang D."/>
            <person name="Topham K."/>
            <person name="Topping I."/>
            <person name="Tsamla T."/>
            <person name="Vassiliev H."/>
            <person name="Vo A."/>
            <person name="Wangchuk T."/>
            <person name="Wangdi T."/>
            <person name="Weiand M."/>
            <person name="Wilkinson J."/>
            <person name="Wilson A."/>
            <person name="Yadav S."/>
            <person name="Young G."/>
            <person name="Yu Q."/>
            <person name="Zembek L."/>
            <person name="Zhong D."/>
            <person name="Zimmer A."/>
            <person name="Zwirko Z."/>
            <person name="Jaffe D.B."/>
            <person name="Alvarez P."/>
            <person name="Brockman W."/>
            <person name="Butler J."/>
            <person name="Chin C."/>
            <person name="Gnerre S."/>
            <person name="Grabherr M."/>
            <person name="Kleber M."/>
            <person name="Mauceli E."/>
            <person name="MacCallum I."/>
        </authorList>
    </citation>
    <scope>NUCLEOTIDE SEQUENCE [LARGE SCALE GENOMIC DNA]</scope>
    <source>
        <strain evidence="3">Rob3c / Tucson 14021-0248.25</strain>
    </source>
</reference>
<protein>
    <submittedName>
        <fullName evidence="2">GM26902</fullName>
    </submittedName>
</protein>
<dbReference type="GO" id="GO:0045055">
    <property type="term" value="P:regulated exocytosis"/>
    <property type="evidence" value="ECO:0007669"/>
    <property type="project" value="EnsemblMetazoa"/>
</dbReference>
<dbReference type="GO" id="GO:0099175">
    <property type="term" value="P:regulation of postsynapse organization"/>
    <property type="evidence" value="ECO:0007669"/>
    <property type="project" value="EnsemblMetazoa"/>
</dbReference>
<sequence>MGGRCDANSLLNVDDVSVSEVVGPEPLLIQLDGDGAQAVRQPKEHLEQQEHSSGSVAPNEATVMLCSPAGFSCDSASGDRFGIESASRQKYELDRL</sequence>
<feature type="compositionally biased region" description="Basic and acidic residues" evidence="1">
    <location>
        <begin position="41"/>
        <end position="50"/>
    </location>
</feature>
<dbReference type="GO" id="GO:0071329">
    <property type="term" value="P:cellular response to sucrose stimulus"/>
    <property type="evidence" value="ECO:0007669"/>
    <property type="project" value="EnsemblMetazoa"/>
</dbReference>
<feature type="region of interest" description="Disordered" evidence="1">
    <location>
        <begin position="36"/>
        <end position="59"/>
    </location>
</feature>
<organism evidence="3">
    <name type="scientific">Drosophila sechellia</name>
    <name type="common">Fruit fly</name>
    <dbReference type="NCBI Taxonomy" id="7238"/>
    <lineage>
        <taxon>Eukaryota</taxon>
        <taxon>Metazoa</taxon>
        <taxon>Ecdysozoa</taxon>
        <taxon>Arthropoda</taxon>
        <taxon>Hexapoda</taxon>
        <taxon>Insecta</taxon>
        <taxon>Pterygota</taxon>
        <taxon>Neoptera</taxon>
        <taxon>Endopterygota</taxon>
        <taxon>Diptera</taxon>
        <taxon>Brachycera</taxon>
        <taxon>Muscomorpha</taxon>
        <taxon>Ephydroidea</taxon>
        <taxon>Drosophilidae</taxon>
        <taxon>Drosophila</taxon>
        <taxon>Sophophora</taxon>
    </lineage>
</organism>
<evidence type="ECO:0000256" key="1">
    <source>
        <dbReference type="SAM" id="MobiDB-lite"/>
    </source>
</evidence>
<proteinExistence type="predicted"/>
<evidence type="ECO:0000313" key="3">
    <source>
        <dbReference type="Proteomes" id="UP000001292"/>
    </source>
</evidence>
<evidence type="ECO:0000313" key="2">
    <source>
        <dbReference type="EMBL" id="EDW45942.1"/>
    </source>
</evidence>
<accession>B4IEB5</accession>
<gene>
    <name evidence="2" type="primary">Dsec\GM26902</name>
    <name evidence="2" type="ORF">Dsec_GM26902</name>
</gene>
<name>B4IEB5_DROSE</name>
<dbReference type="GO" id="GO:0043025">
    <property type="term" value="C:neuronal cell body"/>
    <property type="evidence" value="ECO:0007669"/>
    <property type="project" value="EnsemblMetazoa"/>
</dbReference>
<dbReference type="GO" id="GO:0048639">
    <property type="term" value="P:positive regulation of developmental growth"/>
    <property type="evidence" value="ECO:0007669"/>
    <property type="project" value="EnsemblMetazoa"/>
</dbReference>